<accession>A0A5J4P9F9</accession>
<comment type="caution">
    <text evidence="2">The sequence shown here is derived from an EMBL/GenBank/DDBJ whole genome shotgun (WGS) entry which is preliminary data.</text>
</comment>
<dbReference type="InterPro" id="IPR052933">
    <property type="entry name" value="DNA_Protect_Modify"/>
</dbReference>
<dbReference type="EMBL" id="SNRY01010933">
    <property type="protein sequence ID" value="KAA6305153.1"/>
    <property type="molecule type" value="Genomic_DNA"/>
</dbReference>
<feature type="non-terminal residue" evidence="2">
    <location>
        <position position="190"/>
    </location>
</feature>
<evidence type="ECO:0000313" key="2">
    <source>
        <dbReference type="EMBL" id="KAA6305153.1"/>
    </source>
</evidence>
<feature type="region of interest" description="Disordered" evidence="1">
    <location>
        <begin position="171"/>
        <end position="190"/>
    </location>
</feature>
<feature type="region of interest" description="Disordered" evidence="1">
    <location>
        <begin position="113"/>
        <end position="140"/>
    </location>
</feature>
<name>A0A5J4P9F9_9ZZZZ</name>
<reference evidence="2" key="1">
    <citation type="submission" date="2019-03" db="EMBL/GenBank/DDBJ databases">
        <title>Single cell metagenomics reveals metabolic interactions within the superorganism composed of flagellate Streblomastix strix and complex community of Bacteroidetes bacteria on its surface.</title>
        <authorList>
            <person name="Treitli S.C."/>
            <person name="Kolisko M."/>
            <person name="Husnik F."/>
            <person name="Keeling P."/>
            <person name="Hampl V."/>
        </authorList>
    </citation>
    <scope>NUCLEOTIDE SEQUENCE</scope>
    <source>
        <strain evidence="2">STM</strain>
    </source>
</reference>
<dbReference type="PANTHER" id="PTHR41313">
    <property type="entry name" value="ADENINE-SPECIFIC METHYLTRANSFERASE"/>
    <property type="match status" value="1"/>
</dbReference>
<evidence type="ECO:0000256" key="1">
    <source>
        <dbReference type="SAM" id="MobiDB-lite"/>
    </source>
</evidence>
<proteinExistence type="predicted"/>
<sequence length="190" mass="21659">TNPYGKPAQIFEHEGSMDVMGDALKQMLETDLSRRLNLDLYNAHSPIQQKQTPLLTVPAPQEEKRVEKILEVNVSQPVMSLYDLFGFSQEERTQIKPKRGTKRIAVGGKPAQLNLFNDNRKPDSTNPVSPQPRPEKPKLSFELRPFSETLQSFHKEGSLIEDKEQVGVLKNRYEESSDFQPLDLPSMQRA</sequence>
<organism evidence="2">
    <name type="scientific">termite gut metagenome</name>
    <dbReference type="NCBI Taxonomy" id="433724"/>
    <lineage>
        <taxon>unclassified sequences</taxon>
        <taxon>metagenomes</taxon>
        <taxon>organismal metagenomes</taxon>
    </lineage>
</organism>
<feature type="non-terminal residue" evidence="2">
    <location>
        <position position="1"/>
    </location>
</feature>
<dbReference type="AlphaFoldDB" id="A0A5J4P9F9"/>
<protein>
    <submittedName>
        <fullName evidence="2">Uncharacterized protein</fullName>
    </submittedName>
</protein>
<gene>
    <name evidence="2" type="ORF">EZS27_043196</name>
</gene>
<dbReference type="PANTHER" id="PTHR41313:SF1">
    <property type="entry name" value="DNA METHYLASE ADENINE-SPECIFIC DOMAIN-CONTAINING PROTEIN"/>
    <property type="match status" value="1"/>
</dbReference>